<dbReference type="OrthoDB" id="1914154at2759"/>
<proteinExistence type="predicted"/>
<protein>
    <submittedName>
        <fullName evidence="2">Uncharacterized protein</fullName>
    </submittedName>
</protein>
<dbReference type="Proteomes" id="UP000886520">
    <property type="component" value="Chromosome 16"/>
</dbReference>
<organism evidence="2 3">
    <name type="scientific">Adiantum capillus-veneris</name>
    <name type="common">Maidenhair fern</name>
    <dbReference type="NCBI Taxonomy" id="13818"/>
    <lineage>
        <taxon>Eukaryota</taxon>
        <taxon>Viridiplantae</taxon>
        <taxon>Streptophyta</taxon>
        <taxon>Embryophyta</taxon>
        <taxon>Tracheophyta</taxon>
        <taxon>Polypodiopsida</taxon>
        <taxon>Polypodiidae</taxon>
        <taxon>Polypodiales</taxon>
        <taxon>Pteridineae</taxon>
        <taxon>Pteridaceae</taxon>
        <taxon>Vittarioideae</taxon>
        <taxon>Adiantum</taxon>
    </lineage>
</organism>
<dbReference type="PANTHER" id="PTHR37207">
    <property type="entry name" value="OS09G0446000 PROTEIN"/>
    <property type="match status" value="1"/>
</dbReference>
<name>A0A9D4UIG5_ADICA</name>
<keyword evidence="3" id="KW-1185">Reference proteome</keyword>
<dbReference type="PANTHER" id="PTHR37207:SF1">
    <property type="entry name" value="OS09G0446000 PROTEIN"/>
    <property type="match status" value="1"/>
</dbReference>
<comment type="caution">
    <text evidence="2">The sequence shown here is derived from an EMBL/GenBank/DDBJ whole genome shotgun (WGS) entry which is preliminary data.</text>
</comment>
<feature type="region of interest" description="Disordered" evidence="1">
    <location>
        <begin position="1"/>
        <end position="29"/>
    </location>
</feature>
<dbReference type="EMBL" id="JABFUD020000016">
    <property type="protein sequence ID" value="KAI5068028.1"/>
    <property type="molecule type" value="Genomic_DNA"/>
</dbReference>
<accession>A0A9D4UIG5</accession>
<reference evidence="2" key="1">
    <citation type="submission" date="2021-01" db="EMBL/GenBank/DDBJ databases">
        <title>Adiantum capillus-veneris genome.</title>
        <authorList>
            <person name="Fang Y."/>
            <person name="Liao Q."/>
        </authorList>
    </citation>
    <scope>NUCLEOTIDE SEQUENCE</scope>
    <source>
        <strain evidence="2">H3</strain>
        <tissue evidence="2">Leaf</tissue>
    </source>
</reference>
<sequence length="92" mass="10487">MEVQERTPPVQIVKRERATTPATKPPFRVVADDSKPLLRDPLLTSDPIETEQILLQPPPLKRTIMKRRFSTSGGYKRILCNLTMLFATEALQ</sequence>
<dbReference type="AlphaFoldDB" id="A0A9D4UIG5"/>
<evidence type="ECO:0000313" key="2">
    <source>
        <dbReference type="EMBL" id="KAI5068028.1"/>
    </source>
</evidence>
<gene>
    <name evidence="2" type="ORF">GOP47_0016373</name>
</gene>
<evidence type="ECO:0000313" key="3">
    <source>
        <dbReference type="Proteomes" id="UP000886520"/>
    </source>
</evidence>
<evidence type="ECO:0000256" key="1">
    <source>
        <dbReference type="SAM" id="MobiDB-lite"/>
    </source>
</evidence>